<organism evidence="1 2">
    <name type="scientific">Pseudomonas fluorescens</name>
    <dbReference type="NCBI Taxonomy" id="294"/>
    <lineage>
        <taxon>Bacteria</taxon>
        <taxon>Pseudomonadati</taxon>
        <taxon>Pseudomonadota</taxon>
        <taxon>Gammaproteobacteria</taxon>
        <taxon>Pseudomonadales</taxon>
        <taxon>Pseudomonadaceae</taxon>
        <taxon>Pseudomonas</taxon>
    </lineage>
</organism>
<dbReference type="EMBL" id="CABVHW010000003">
    <property type="protein sequence ID" value="VVN82669.1"/>
    <property type="molecule type" value="Genomic_DNA"/>
</dbReference>
<sequence length="102" mass="11150">MPVALSVDALCGFGAENLDRCADITQDRPLENLHTSLLISHFGVFCIRFGSVLVRLDEKCPKSGRLFMLRLALTGFGVKHTPIAGMLPSCRLVHRLTGRALS</sequence>
<gene>
    <name evidence="1" type="ORF">PS710_01233</name>
</gene>
<evidence type="ECO:0000313" key="1">
    <source>
        <dbReference type="EMBL" id="VVN82669.1"/>
    </source>
</evidence>
<name>A0A5E7AVB4_PSEFL</name>
<evidence type="ECO:0000313" key="2">
    <source>
        <dbReference type="Proteomes" id="UP000381093"/>
    </source>
</evidence>
<proteinExistence type="predicted"/>
<protein>
    <submittedName>
        <fullName evidence="1">Uncharacterized protein</fullName>
    </submittedName>
</protein>
<reference evidence="1 2" key="1">
    <citation type="submission" date="2019-09" db="EMBL/GenBank/DDBJ databases">
        <authorList>
            <person name="Chandra G."/>
            <person name="Truman W A."/>
        </authorList>
    </citation>
    <scope>NUCLEOTIDE SEQUENCE [LARGE SCALE GENOMIC DNA]</scope>
    <source>
        <strain evidence="1">PS710</strain>
    </source>
</reference>
<dbReference type="AlphaFoldDB" id="A0A5E7AVB4"/>
<dbReference type="Proteomes" id="UP000381093">
    <property type="component" value="Unassembled WGS sequence"/>
</dbReference>
<accession>A0A5E7AVB4</accession>